<keyword evidence="3" id="KW-1185">Reference proteome</keyword>
<name>A0A182SCR7_9DIPT</name>
<protein>
    <submittedName>
        <fullName evidence="2">Uncharacterized protein</fullName>
    </submittedName>
</protein>
<keyword evidence="1" id="KW-0175">Coiled coil</keyword>
<dbReference type="VEuPathDB" id="VectorBase:AMAM004173"/>
<reference evidence="2" key="2">
    <citation type="submission" date="2020-05" db="UniProtKB">
        <authorList>
            <consortium name="EnsemblMetazoa"/>
        </authorList>
    </citation>
    <scope>IDENTIFICATION</scope>
    <source>
        <strain evidence="2">maculatus3</strain>
    </source>
</reference>
<dbReference type="Proteomes" id="UP000075901">
    <property type="component" value="Unassembled WGS sequence"/>
</dbReference>
<evidence type="ECO:0000313" key="2">
    <source>
        <dbReference type="EnsemblMetazoa" id="AMAM004173-PA"/>
    </source>
</evidence>
<evidence type="ECO:0000313" key="3">
    <source>
        <dbReference type="Proteomes" id="UP000075901"/>
    </source>
</evidence>
<organism evidence="2 3">
    <name type="scientific">Anopheles maculatus</name>
    <dbReference type="NCBI Taxonomy" id="74869"/>
    <lineage>
        <taxon>Eukaryota</taxon>
        <taxon>Metazoa</taxon>
        <taxon>Ecdysozoa</taxon>
        <taxon>Arthropoda</taxon>
        <taxon>Hexapoda</taxon>
        <taxon>Insecta</taxon>
        <taxon>Pterygota</taxon>
        <taxon>Neoptera</taxon>
        <taxon>Endopterygota</taxon>
        <taxon>Diptera</taxon>
        <taxon>Nematocera</taxon>
        <taxon>Culicoidea</taxon>
        <taxon>Culicidae</taxon>
        <taxon>Anophelinae</taxon>
        <taxon>Anopheles</taxon>
        <taxon>Anopheles maculatus group</taxon>
    </lineage>
</organism>
<dbReference type="EnsemblMetazoa" id="AMAM004173-RA">
    <property type="protein sequence ID" value="AMAM004173-PA"/>
    <property type="gene ID" value="AMAM004173"/>
</dbReference>
<dbReference type="Gene3D" id="1.20.5.340">
    <property type="match status" value="1"/>
</dbReference>
<feature type="coiled-coil region" evidence="1">
    <location>
        <begin position="58"/>
        <end position="169"/>
    </location>
</feature>
<dbReference type="AlphaFoldDB" id="A0A182SCR7"/>
<proteinExistence type="predicted"/>
<reference evidence="3" key="1">
    <citation type="submission" date="2013-09" db="EMBL/GenBank/DDBJ databases">
        <title>The Genome Sequence of Anopheles maculatus species B.</title>
        <authorList>
            <consortium name="The Broad Institute Genomics Platform"/>
            <person name="Neafsey D.E."/>
            <person name="Besansky N."/>
            <person name="Howell P."/>
            <person name="Walton C."/>
            <person name="Young S.K."/>
            <person name="Zeng Q."/>
            <person name="Gargeya S."/>
            <person name="Fitzgerald M."/>
            <person name="Haas B."/>
            <person name="Abouelleil A."/>
            <person name="Allen A.W."/>
            <person name="Alvarado L."/>
            <person name="Arachchi H.M."/>
            <person name="Berlin A.M."/>
            <person name="Chapman S.B."/>
            <person name="Gainer-Dewar J."/>
            <person name="Goldberg J."/>
            <person name="Griggs A."/>
            <person name="Gujja S."/>
            <person name="Hansen M."/>
            <person name="Howarth C."/>
            <person name="Imamovic A."/>
            <person name="Ireland A."/>
            <person name="Larimer J."/>
            <person name="McCowan C."/>
            <person name="Murphy C."/>
            <person name="Pearson M."/>
            <person name="Poon T.W."/>
            <person name="Priest M."/>
            <person name="Roberts A."/>
            <person name="Saif S."/>
            <person name="Shea T."/>
            <person name="Sisk P."/>
            <person name="Sykes S."/>
            <person name="Wortman J."/>
            <person name="Nusbaum C."/>
            <person name="Birren B."/>
        </authorList>
    </citation>
    <scope>NUCLEOTIDE SEQUENCE [LARGE SCALE GENOMIC DNA]</scope>
    <source>
        <strain evidence="3">maculatus3</strain>
    </source>
</reference>
<evidence type="ECO:0000256" key="1">
    <source>
        <dbReference type="SAM" id="Coils"/>
    </source>
</evidence>
<sequence>MTVFQLGGKEHSNNSASESLSSLSLGLDEGCALQGLIDDLKKEIESKDLVLRDRHAEMERLQQELSQRDRQLSRCRERQELFDGEKTSFLQKIVELEENVDDHSRTIAMLNMEKVKLSRQVEDLKETLQQYRDNLQKTSEEKVAIEDECKNLLVTISNLRIALEETKRNGSSSVSFFSGLRYSQPPPPPQSYRVSYLHANGKDDTQRVTTPSPTLTNTADQRAVTGNNILKDNELDQYRDSNLQLRCQLAELSRELGNLKDFSDAVDIRQEELELLSNALLSKYYGTMAGASKQASKQVVNEL</sequence>
<accession>A0A182SCR7</accession>